<accession>A0ABR7MLR3</accession>
<evidence type="ECO:0000256" key="1">
    <source>
        <dbReference type="SAM" id="MobiDB-lite"/>
    </source>
</evidence>
<feature type="region of interest" description="Disordered" evidence="1">
    <location>
        <begin position="1"/>
        <end position="24"/>
    </location>
</feature>
<evidence type="ECO:0000313" key="3">
    <source>
        <dbReference type="Proteomes" id="UP000622017"/>
    </source>
</evidence>
<evidence type="ECO:0000313" key="2">
    <source>
        <dbReference type="EMBL" id="MBC6611898.1"/>
    </source>
</evidence>
<dbReference type="Proteomes" id="UP000622017">
    <property type="component" value="Unassembled WGS sequence"/>
</dbReference>
<dbReference type="RefSeq" id="WP_187320175.1">
    <property type="nucleotide sequence ID" value="NZ_JACSCY010000010.1"/>
</dbReference>
<keyword evidence="3" id="KW-1185">Reference proteome</keyword>
<organism evidence="2 3">
    <name type="scientific">Hymenobacter citatus</name>
    <dbReference type="NCBI Taxonomy" id="2763506"/>
    <lineage>
        <taxon>Bacteria</taxon>
        <taxon>Pseudomonadati</taxon>
        <taxon>Bacteroidota</taxon>
        <taxon>Cytophagia</taxon>
        <taxon>Cytophagales</taxon>
        <taxon>Hymenobacteraceae</taxon>
        <taxon>Hymenobacter</taxon>
    </lineage>
</organism>
<dbReference type="EMBL" id="JACSCY010000010">
    <property type="protein sequence ID" value="MBC6611898.1"/>
    <property type="molecule type" value="Genomic_DNA"/>
</dbReference>
<proteinExistence type="predicted"/>
<gene>
    <name evidence="2" type="ORF">H8B15_13270</name>
</gene>
<reference evidence="2 3" key="1">
    <citation type="submission" date="2020-08" db="EMBL/GenBank/DDBJ databases">
        <title>Hymenobacter sp.</title>
        <authorList>
            <person name="Kim M.K."/>
        </authorList>
    </citation>
    <scope>NUCLEOTIDE SEQUENCE [LARGE SCALE GENOMIC DNA]</scope>
    <source>
        <strain evidence="2 3">BT507</strain>
    </source>
</reference>
<protein>
    <submittedName>
        <fullName evidence="2">Uncharacterized protein</fullName>
    </submittedName>
</protein>
<sequence length="46" mass="4891">MLPSSDFIPTHPHAPAASSRPEGFAGSCVSLAAAPTRMRMCWGCRM</sequence>
<comment type="caution">
    <text evidence="2">The sequence shown here is derived from an EMBL/GenBank/DDBJ whole genome shotgun (WGS) entry which is preliminary data.</text>
</comment>
<name>A0ABR7MLR3_9BACT</name>